<reference evidence="8 9" key="1">
    <citation type="submission" date="2018-05" db="EMBL/GenBank/DDBJ databases">
        <authorList>
            <person name="Datahose"/>
        </authorList>
    </citation>
    <scope>NUCLEOTIDE SEQUENCE</scope>
</reference>
<dbReference type="PROSITE" id="PS00216">
    <property type="entry name" value="SUGAR_TRANSPORT_1"/>
    <property type="match status" value="1"/>
</dbReference>
<comment type="similarity">
    <text evidence="2">Belongs to the major facilitator superfamily.</text>
</comment>
<feature type="transmembrane region" description="Helical" evidence="7">
    <location>
        <begin position="324"/>
        <end position="346"/>
    </location>
</feature>
<keyword evidence="5 7" id="KW-1133">Transmembrane helix</keyword>
<dbReference type="Proteomes" id="UP000265100">
    <property type="component" value="Chromosome 12"/>
</dbReference>
<keyword evidence="3" id="KW-0813">Transport</keyword>
<dbReference type="Pfam" id="PF07690">
    <property type="entry name" value="MFS_1"/>
    <property type="match status" value="1"/>
</dbReference>
<organism evidence="8 9">
    <name type="scientific">Astatotilapia calliptera</name>
    <name type="common">Eastern happy</name>
    <name type="synonym">Chromis callipterus</name>
    <dbReference type="NCBI Taxonomy" id="8154"/>
    <lineage>
        <taxon>Eukaryota</taxon>
        <taxon>Metazoa</taxon>
        <taxon>Chordata</taxon>
        <taxon>Craniata</taxon>
        <taxon>Vertebrata</taxon>
        <taxon>Euteleostomi</taxon>
        <taxon>Actinopterygii</taxon>
        <taxon>Neopterygii</taxon>
        <taxon>Teleostei</taxon>
        <taxon>Neoteleostei</taxon>
        <taxon>Acanthomorphata</taxon>
        <taxon>Ovalentaria</taxon>
        <taxon>Cichlomorphae</taxon>
        <taxon>Cichliformes</taxon>
        <taxon>Cichlidae</taxon>
        <taxon>African cichlids</taxon>
        <taxon>Pseudocrenilabrinae</taxon>
        <taxon>Haplochromini</taxon>
        <taxon>Astatotilapia</taxon>
    </lineage>
</organism>
<feature type="transmembrane region" description="Helical" evidence="7">
    <location>
        <begin position="367"/>
        <end position="386"/>
    </location>
</feature>
<dbReference type="GO" id="GO:0016020">
    <property type="term" value="C:membrane"/>
    <property type="evidence" value="ECO:0007669"/>
    <property type="project" value="UniProtKB-SubCell"/>
</dbReference>
<evidence type="ECO:0000256" key="6">
    <source>
        <dbReference type="ARBA" id="ARBA00023136"/>
    </source>
</evidence>
<dbReference type="InterPro" id="IPR001958">
    <property type="entry name" value="Tet-R_TetA/multi-R_MdtG-like"/>
</dbReference>
<keyword evidence="6 7" id="KW-0472">Membrane</keyword>
<reference evidence="9" key="2">
    <citation type="submission" date="2023-03" db="EMBL/GenBank/DDBJ databases">
        <authorList>
            <consortium name="Wellcome Sanger Institute Data Sharing"/>
        </authorList>
    </citation>
    <scope>NUCLEOTIDE SEQUENCE [LARGE SCALE GENOMIC DNA]</scope>
</reference>
<feature type="transmembrane region" description="Helical" evidence="7">
    <location>
        <begin position="406"/>
        <end position="429"/>
    </location>
</feature>
<dbReference type="PANTHER" id="PTHR23504">
    <property type="entry name" value="MAJOR FACILITATOR SUPERFAMILY DOMAIN-CONTAINING PROTEIN 10"/>
    <property type="match status" value="1"/>
</dbReference>
<sequence length="479" mass="52536">MRNHWSRYLLLPLLLFKTFSVSRIQHSLIMRLMRLPLCSPQHGRSRARVTHAVVVIFLEFFAWGLLTTPMLTVLRDVFPQHTFLMNGLVQGVKGFLSFLSAPLIGALSDIWGRKSFLLMTVFFTCAPIPFMKISPWWYFALISVSGIFAVTFSVIFAYVADITEEHERSTAYGLVSATFAASLVTSPAIGVYLSGQYGDSLVVLVATVIAVADIAFVFFVVPESLPDKMRLTSWGFPISWEQADPFASLRRVGKDTTVLLICVTVFLSYLPEAGQYSSFFLYLRQTVFFGVLMRTIGKKNTVLLGLAFQLFQLVWYGFGSEPWMMWAAGTVAAMSSITFPAISALVSHSASPDQQGVAQGMITGIRGLCNGLGPALYGFIFFLFNVELNEGEPMAGRSTASTQKLVVPGPPFLFGACSVIFALVVAFFIPERHQLAEVKTCTANKAGSSSAAHAQNGSPLAVPISDTEDLEPLLQDSVM</sequence>
<dbReference type="Ensembl" id="ENSACLT00000078085.1">
    <property type="protein sequence ID" value="ENSACLP00000079728.1"/>
    <property type="gene ID" value="ENSACLG00000006372.2"/>
</dbReference>
<evidence type="ECO:0000256" key="7">
    <source>
        <dbReference type="SAM" id="Phobius"/>
    </source>
</evidence>
<feature type="transmembrane region" description="Helical" evidence="7">
    <location>
        <begin position="300"/>
        <end position="318"/>
    </location>
</feature>
<reference evidence="8" key="4">
    <citation type="submission" date="2025-09" db="UniProtKB">
        <authorList>
            <consortium name="Ensembl"/>
        </authorList>
    </citation>
    <scope>IDENTIFICATION</scope>
</reference>
<dbReference type="CDD" id="cd17387">
    <property type="entry name" value="MFS_MFSD14"/>
    <property type="match status" value="1"/>
</dbReference>
<dbReference type="Gene3D" id="1.20.1250.20">
    <property type="entry name" value="MFS general substrate transporter like domains"/>
    <property type="match status" value="1"/>
</dbReference>
<proteinExistence type="inferred from homology"/>
<feature type="transmembrane region" description="Helical" evidence="7">
    <location>
        <begin position="137"/>
        <end position="159"/>
    </location>
</feature>
<reference evidence="8" key="3">
    <citation type="submission" date="2025-08" db="UniProtKB">
        <authorList>
            <consortium name="Ensembl"/>
        </authorList>
    </citation>
    <scope>IDENTIFICATION</scope>
</reference>
<name>A0AAX7VAY5_ASTCA</name>
<keyword evidence="4 7" id="KW-0812">Transmembrane</keyword>
<dbReference type="InterPro" id="IPR005829">
    <property type="entry name" value="Sugar_transporter_CS"/>
</dbReference>
<dbReference type="SUPFAM" id="SSF103473">
    <property type="entry name" value="MFS general substrate transporter"/>
    <property type="match status" value="1"/>
</dbReference>
<dbReference type="GO" id="GO:0022857">
    <property type="term" value="F:transmembrane transporter activity"/>
    <property type="evidence" value="ECO:0007669"/>
    <property type="project" value="InterPro"/>
</dbReference>
<feature type="transmembrane region" description="Helical" evidence="7">
    <location>
        <begin position="116"/>
        <end position="131"/>
    </location>
</feature>
<dbReference type="InterPro" id="IPR011701">
    <property type="entry name" value="MFS"/>
</dbReference>
<protein>
    <recommendedName>
        <fullName evidence="10">Major facilitator superfamily (MFS) profile domain-containing protein</fullName>
    </recommendedName>
</protein>
<keyword evidence="9" id="KW-1185">Reference proteome</keyword>
<feature type="transmembrane region" description="Helical" evidence="7">
    <location>
        <begin position="49"/>
        <end position="71"/>
    </location>
</feature>
<evidence type="ECO:0000256" key="1">
    <source>
        <dbReference type="ARBA" id="ARBA00004141"/>
    </source>
</evidence>
<dbReference type="PRINTS" id="PR01035">
    <property type="entry name" value="TCRTETA"/>
</dbReference>
<evidence type="ECO:0000256" key="3">
    <source>
        <dbReference type="ARBA" id="ARBA00022448"/>
    </source>
</evidence>
<dbReference type="AlphaFoldDB" id="A0AAX7VAY5"/>
<evidence type="ECO:0000313" key="9">
    <source>
        <dbReference type="Proteomes" id="UP000265100"/>
    </source>
</evidence>
<comment type="subcellular location">
    <subcellularLocation>
        <location evidence="1">Membrane</location>
        <topology evidence="1">Multi-pass membrane protein</topology>
    </subcellularLocation>
</comment>
<accession>A0AAX7VAY5</accession>
<evidence type="ECO:0000313" key="8">
    <source>
        <dbReference type="Ensembl" id="ENSACLP00000079728.1"/>
    </source>
</evidence>
<feature type="transmembrane region" description="Helical" evidence="7">
    <location>
        <begin position="83"/>
        <end position="104"/>
    </location>
</feature>
<evidence type="ECO:0000256" key="5">
    <source>
        <dbReference type="ARBA" id="ARBA00022989"/>
    </source>
</evidence>
<evidence type="ECO:0000256" key="4">
    <source>
        <dbReference type="ARBA" id="ARBA00022692"/>
    </source>
</evidence>
<feature type="transmembrane region" description="Helical" evidence="7">
    <location>
        <begin position="171"/>
        <end position="195"/>
    </location>
</feature>
<evidence type="ECO:0000256" key="2">
    <source>
        <dbReference type="ARBA" id="ARBA00008335"/>
    </source>
</evidence>
<dbReference type="GeneTree" id="ENSGT00940000156081"/>
<dbReference type="PANTHER" id="PTHR23504:SF32">
    <property type="entry name" value="HIPPOCAMPUS ABUNDANT TRANSCRIPT-LIKE PROTEIN 1"/>
    <property type="match status" value="1"/>
</dbReference>
<feature type="transmembrane region" description="Helical" evidence="7">
    <location>
        <begin position="201"/>
        <end position="221"/>
    </location>
</feature>
<dbReference type="InterPro" id="IPR036259">
    <property type="entry name" value="MFS_trans_sf"/>
</dbReference>
<evidence type="ECO:0008006" key="10">
    <source>
        <dbReference type="Google" id="ProtNLM"/>
    </source>
</evidence>